<evidence type="ECO:0000256" key="9">
    <source>
        <dbReference type="SAM" id="MobiDB-lite"/>
    </source>
</evidence>
<proteinExistence type="predicted"/>
<dbReference type="RefSeq" id="XP_013757967.1">
    <property type="nucleotide sequence ID" value="XM_013902513.1"/>
</dbReference>
<reference evidence="11 13" key="1">
    <citation type="submission" date="2010-05" db="EMBL/GenBank/DDBJ databases">
        <title>The Genome Sequence of Thecamonas trahens ATCC 50062.</title>
        <authorList>
            <consortium name="The Broad Institute Genome Sequencing Platform"/>
            <person name="Russ C."/>
            <person name="Cuomo C."/>
            <person name="Shea T."/>
            <person name="Young S.K."/>
            <person name="Zeng Q."/>
            <person name="Koehrsen M."/>
            <person name="Haas B."/>
            <person name="Borodovsky M."/>
            <person name="Guigo R."/>
            <person name="Alvarado L."/>
            <person name="Berlin A."/>
            <person name="Bochicchio J."/>
            <person name="Borenstein D."/>
            <person name="Chapman S."/>
            <person name="Chen Z."/>
            <person name="Freedman E."/>
            <person name="Gellesch M."/>
            <person name="Goldberg J."/>
            <person name="Griggs A."/>
            <person name="Gujja S."/>
            <person name="Heilman E."/>
            <person name="Heiman D."/>
            <person name="Hepburn T."/>
            <person name="Howarth C."/>
            <person name="Jen D."/>
            <person name="Larson L."/>
            <person name="Mehta T."/>
            <person name="Park D."/>
            <person name="Pearson M."/>
            <person name="Roberts A."/>
            <person name="Saif S."/>
            <person name="Shenoy N."/>
            <person name="Sisk P."/>
            <person name="Stolte C."/>
            <person name="Sykes S."/>
            <person name="Thomson T."/>
            <person name="Walk T."/>
            <person name="White J."/>
            <person name="Yandava C."/>
            <person name="Burger G."/>
            <person name="Gray M.W."/>
            <person name="Holland P.W.H."/>
            <person name="King N."/>
            <person name="Lang F.B.F."/>
            <person name="Roger A.J."/>
            <person name="Ruiz-Trillo I."/>
            <person name="Lander E."/>
            <person name="Nusbaum C."/>
        </authorList>
    </citation>
    <scope>NUCLEOTIDE SEQUENCE [LARGE SCALE GENOMIC DNA]</scope>
    <source>
        <strain evidence="11 13">ATCC 50062</strain>
    </source>
</reference>
<evidence type="ECO:0000313" key="12">
    <source>
        <dbReference type="EMBL" id="KNC49253.1"/>
    </source>
</evidence>
<dbReference type="SUPFAM" id="SSF53098">
    <property type="entry name" value="Ribonuclease H-like"/>
    <property type="match status" value="1"/>
</dbReference>
<dbReference type="Proteomes" id="UP000054408">
    <property type="component" value="Unassembled WGS sequence"/>
</dbReference>
<dbReference type="RefSeq" id="XP_013758207.1">
    <property type="nucleotide sequence ID" value="XM_013902753.1"/>
</dbReference>
<dbReference type="InterPro" id="IPR003656">
    <property type="entry name" value="Znf_BED"/>
</dbReference>
<dbReference type="OrthoDB" id="3172935at2759"/>
<keyword evidence="3 8" id="KW-0863">Zinc-finger</keyword>
<dbReference type="GO" id="GO:0005634">
    <property type="term" value="C:nucleus"/>
    <property type="evidence" value="ECO:0007669"/>
    <property type="project" value="UniProtKB-SubCell"/>
</dbReference>
<feature type="compositionally biased region" description="Acidic residues" evidence="9">
    <location>
        <begin position="262"/>
        <end position="275"/>
    </location>
</feature>
<evidence type="ECO:0000256" key="6">
    <source>
        <dbReference type="ARBA" id="ARBA00023163"/>
    </source>
</evidence>
<protein>
    <recommendedName>
        <fullName evidence="10">BED-type domain-containing protein</fullName>
    </recommendedName>
</protein>
<keyword evidence="6" id="KW-0804">Transcription</keyword>
<keyword evidence="7" id="KW-0539">Nucleus</keyword>
<feature type="domain" description="BED-type" evidence="10">
    <location>
        <begin position="15"/>
        <end position="69"/>
    </location>
</feature>
<dbReference type="GeneID" id="25564637"/>
<evidence type="ECO:0000256" key="3">
    <source>
        <dbReference type="ARBA" id="ARBA00022771"/>
    </source>
</evidence>
<dbReference type="GO" id="GO:0008270">
    <property type="term" value="F:zinc ion binding"/>
    <property type="evidence" value="ECO:0007669"/>
    <property type="project" value="UniProtKB-KW"/>
</dbReference>
<gene>
    <name evidence="11" type="ORF">AMSG_05168</name>
    <name evidence="12" type="ORF">AMSG_05248</name>
</gene>
<comment type="subcellular location">
    <subcellularLocation>
        <location evidence="1">Nucleus</location>
    </subcellularLocation>
</comment>
<dbReference type="GeneID" id="25564690"/>
<dbReference type="GO" id="GO:0003677">
    <property type="term" value="F:DNA binding"/>
    <property type="evidence" value="ECO:0007669"/>
    <property type="project" value="InterPro"/>
</dbReference>
<evidence type="ECO:0000256" key="8">
    <source>
        <dbReference type="PROSITE-ProRule" id="PRU00027"/>
    </source>
</evidence>
<evidence type="ECO:0000313" key="11">
    <source>
        <dbReference type="EMBL" id="KNC49187.1"/>
    </source>
</evidence>
<dbReference type="InterPro" id="IPR052035">
    <property type="entry name" value="ZnF_BED_domain_contain"/>
</dbReference>
<evidence type="ECO:0000256" key="5">
    <source>
        <dbReference type="ARBA" id="ARBA00023015"/>
    </source>
</evidence>
<dbReference type="EMBL" id="GL349453">
    <property type="protein sequence ID" value="KNC49187.1"/>
    <property type="molecule type" value="Genomic_DNA"/>
</dbReference>
<keyword evidence="2" id="KW-0479">Metal-binding</keyword>
<keyword evidence="5" id="KW-0805">Transcription regulation</keyword>
<dbReference type="AlphaFoldDB" id="A0A0L0D9Z6"/>
<evidence type="ECO:0000256" key="1">
    <source>
        <dbReference type="ARBA" id="ARBA00004123"/>
    </source>
</evidence>
<dbReference type="InterPro" id="IPR012337">
    <property type="entry name" value="RNaseH-like_sf"/>
</dbReference>
<feature type="region of interest" description="Disordered" evidence="9">
    <location>
        <begin position="261"/>
        <end position="296"/>
    </location>
</feature>
<keyword evidence="13" id="KW-1185">Reference proteome</keyword>
<evidence type="ECO:0000259" key="10">
    <source>
        <dbReference type="PROSITE" id="PS50808"/>
    </source>
</evidence>
<dbReference type="PANTHER" id="PTHR46481:SF10">
    <property type="entry name" value="ZINC FINGER BED DOMAIN-CONTAINING PROTEIN 39"/>
    <property type="match status" value="1"/>
</dbReference>
<sequence length="788" mass="86438">MTGDVLRNLRVRSQSKSSVYWSVVYEDEGGEDGKFRCMLCGVQVTASHGKTSNIANHMKLQHRSLIQRLAKAVGPETSSQPSITQSLGTLSGKSLAARKRATAPAAVKFVLSSHSPFRIMDNPDMHAMVAAASRLSVEQIKQVLPSAYQVAGPGLDALFERCRQSVVNLTKSGPVVLYVDEWTSKATHKSFLGMCASFYNNDGERVTVPVAFRALTPETMLAIQETGKVIRHLGSVAEPCPELIMQDNMLDLVGDKLVDNFSDTEGDDVGSDTEPMEANSSDPTPGPFSGADLSAPAPVAPVAKRKNPGATNDDVPLDDLLLSDLPNAPLDGRPDPLSKARRIVALVQRSSKVKRYLDHIIDKKEHLEQEEYNIEVSKYKGLVQGGLAHKVAPPIMPRRRPRSLRPSVVTRWGSTVAMLNRMLDMREDIDELCSMPEVSVEKLSDDDWAQLKLAYPVLSMIDMASTRSQREDNRPSDAIVTMLHMRSGMQEIISVQASGAGTAALKAIGSELKYFAEQDTSLFAFLIDPEVTHEQLREFYGCYAKALYGDRTTDTLIQRVRRDVWGRFASKIAVAFHDQLARTENEPVPEVVDIAFAPDDAPRRASASANNISAGSSGVSECGTESSRCDEVVDLILQKYKRQLEATTGSRVGSKKPRTAFAQQASNRPSATLLIESYSKALTQAIFDYKNIGVTMSPDARIQLIPALARTKCRFGDDQRIFDLMEAATALLRPLLLPSAAAASVERLNSVGTDMLTRKRNRLDSERIEKMVLTRCWIAASTKLGIDL</sequence>
<dbReference type="PROSITE" id="PS50808">
    <property type="entry name" value="ZF_BED"/>
    <property type="match status" value="1"/>
</dbReference>
<name>A0A0L0D9Z6_THETB</name>
<accession>A0A0L0D9Z6</accession>
<organism evidence="11 13">
    <name type="scientific">Thecamonas trahens ATCC 50062</name>
    <dbReference type="NCBI Taxonomy" id="461836"/>
    <lineage>
        <taxon>Eukaryota</taxon>
        <taxon>Apusozoa</taxon>
        <taxon>Apusomonadida</taxon>
        <taxon>Apusomonadidae</taxon>
        <taxon>Thecamonas</taxon>
    </lineage>
</organism>
<keyword evidence="4" id="KW-0862">Zinc</keyword>
<dbReference type="EMBL" id="GL349454">
    <property type="protein sequence ID" value="KNC49253.1"/>
    <property type="molecule type" value="Genomic_DNA"/>
</dbReference>
<dbReference type="PANTHER" id="PTHR46481">
    <property type="entry name" value="ZINC FINGER BED DOMAIN-CONTAINING PROTEIN 4"/>
    <property type="match status" value="1"/>
</dbReference>
<evidence type="ECO:0000256" key="2">
    <source>
        <dbReference type="ARBA" id="ARBA00022723"/>
    </source>
</evidence>
<evidence type="ECO:0000256" key="4">
    <source>
        <dbReference type="ARBA" id="ARBA00022833"/>
    </source>
</evidence>
<evidence type="ECO:0000256" key="7">
    <source>
        <dbReference type="ARBA" id="ARBA00023242"/>
    </source>
</evidence>
<evidence type="ECO:0000313" key="13">
    <source>
        <dbReference type="Proteomes" id="UP000054408"/>
    </source>
</evidence>